<dbReference type="GeneID" id="66985262"/>
<evidence type="ECO:0008006" key="3">
    <source>
        <dbReference type="Google" id="ProtNLM"/>
    </source>
</evidence>
<proteinExistence type="predicted"/>
<dbReference type="RefSeq" id="XP_043139426.1">
    <property type="nucleotide sequence ID" value="XM_043282003.1"/>
</dbReference>
<reference evidence="1" key="2">
    <citation type="submission" date="2021-02" db="EMBL/GenBank/DDBJ databases">
        <title>Aspergillus chevalieri M1 genome sequence.</title>
        <authorList>
            <person name="Kadooka C."/>
            <person name="Mori K."/>
            <person name="Futagami T."/>
        </authorList>
    </citation>
    <scope>NUCLEOTIDE SEQUENCE</scope>
    <source>
        <strain evidence="1">M1</strain>
    </source>
</reference>
<gene>
    <name evidence="1" type="ORF">ACHE_60790A</name>
</gene>
<dbReference type="AlphaFoldDB" id="A0A7R7ZRP7"/>
<accession>A0A7R7ZRP7</accession>
<protein>
    <recommendedName>
        <fullName evidence="3">Aminoglycoside phosphotransferase domain-containing protein</fullName>
    </recommendedName>
</protein>
<organism evidence="1 2">
    <name type="scientific">Aspergillus chevalieri</name>
    <name type="common">Eurotium chevalieri</name>
    <dbReference type="NCBI Taxonomy" id="182096"/>
    <lineage>
        <taxon>Eukaryota</taxon>
        <taxon>Fungi</taxon>
        <taxon>Dikarya</taxon>
        <taxon>Ascomycota</taxon>
        <taxon>Pezizomycotina</taxon>
        <taxon>Eurotiomycetes</taxon>
        <taxon>Eurotiomycetidae</taxon>
        <taxon>Eurotiales</taxon>
        <taxon>Aspergillaceae</taxon>
        <taxon>Aspergillus</taxon>
        <taxon>Aspergillus subgen. Aspergillus</taxon>
    </lineage>
</organism>
<keyword evidence="2" id="KW-1185">Reference proteome</keyword>
<evidence type="ECO:0000313" key="1">
    <source>
        <dbReference type="EMBL" id="BCR90904.1"/>
    </source>
</evidence>
<evidence type="ECO:0000313" key="2">
    <source>
        <dbReference type="Proteomes" id="UP000637239"/>
    </source>
</evidence>
<reference evidence="1" key="1">
    <citation type="submission" date="2021-01" db="EMBL/GenBank/DDBJ databases">
        <authorList>
            <consortium name="Aspergillus chevalieri M1 genome sequencing consortium"/>
            <person name="Kazuki M."/>
            <person name="Futagami T."/>
        </authorList>
    </citation>
    <scope>NUCLEOTIDE SEQUENCE</scope>
    <source>
        <strain evidence="1">M1</strain>
    </source>
</reference>
<dbReference type="Proteomes" id="UP000637239">
    <property type="component" value="Chromosome 6"/>
</dbReference>
<dbReference type="EMBL" id="AP024421">
    <property type="protein sequence ID" value="BCR90904.1"/>
    <property type="molecule type" value="Genomic_DNA"/>
</dbReference>
<dbReference type="KEGG" id="ache:ACHE_60790A"/>
<sequence>MDPFVLAHPDFGIQNFIVSEEDELQGIIDWDGFAAVPRTLGNEGYPGWLTRDWDSAMYGYNESMEHGVELEGVWEDSPESLAYHCGICDGIMARHRVERRGGSEANFCRMSLITENLAIAVNAPQCRNGILRKMVHEIWAAVGQDEQLDFEDLIDMLAKSNVADMVMEMLHRGFHILLSKEGL</sequence>
<name>A0A7R7ZRP7_ASPCH</name>